<proteinExistence type="predicted"/>
<dbReference type="SUPFAM" id="SSF53633">
    <property type="entry name" value="Carbamate kinase-like"/>
    <property type="match status" value="1"/>
</dbReference>
<dbReference type="EMBL" id="UINC01093067">
    <property type="protein sequence ID" value="SVC47186.1"/>
    <property type="molecule type" value="Genomic_DNA"/>
</dbReference>
<accession>A0A382MEI5</accession>
<evidence type="ECO:0000313" key="1">
    <source>
        <dbReference type="EMBL" id="SVC47186.1"/>
    </source>
</evidence>
<reference evidence="1" key="1">
    <citation type="submission" date="2018-05" db="EMBL/GenBank/DDBJ databases">
        <authorList>
            <person name="Lanie J.A."/>
            <person name="Ng W.-L."/>
            <person name="Kazmierczak K.M."/>
            <person name="Andrzejewski T.M."/>
            <person name="Davidsen T.M."/>
            <person name="Wayne K.J."/>
            <person name="Tettelin H."/>
            <person name="Glass J.I."/>
            <person name="Rusch D."/>
            <person name="Podicherti R."/>
            <person name="Tsui H.-C.T."/>
            <person name="Winkler M.E."/>
        </authorList>
    </citation>
    <scope>NUCLEOTIDE SEQUENCE</scope>
</reference>
<dbReference type="AlphaFoldDB" id="A0A382MEI5"/>
<organism evidence="1">
    <name type="scientific">marine metagenome</name>
    <dbReference type="NCBI Taxonomy" id="408172"/>
    <lineage>
        <taxon>unclassified sequences</taxon>
        <taxon>metagenomes</taxon>
        <taxon>ecological metagenomes</taxon>
    </lineage>
</organism>
<name>A0A382MEI5_9ZZZZ</name>
<gene>
    <name evidence="1" type="ORF">METZ01_LOCUS300040</name>
</gene>
<dbReference type="InterPro" id="IPR036393">
    <property type="entry name" value="AceGlu_kinase-like_sf"/>
</dbReference>
<feature type="non-terminal residue" evidence="1">
    <location>
        <position position="137"/>
    </location>
</feature>
<dbReference type="Gene3D" id="3.40.1160.10">
    <property type="entry name" value="Acetylglutamate kinase-like"/>
    <property type="match status" value="1"/>
</dbReference>
<protein>
    <recommendedName>
        <fullName evidence="2">Aspartate/glutamate/uridylate kinase domain-containing protein</fullName>
    </recommendedName>
</protein>
<sequence length="137" mass="15558">MPVIVLKLGGSLMHSKELVVWLENIFSRTRDNIIIVVPGGGEFAENIRETQRQLNFNNKIAHKMALLAMCQYGYFLTGINADIKILKNTKILRLDKNIGGSFLWLPDDLLENISEITENWDFSSDSISLWLATYLTA</sequence>
<evidence type="ECO:0008006" key="2">
    <source>
        <dbReference type="Google" id="ProtNLM"/>
    </source>
</evidence>